<keyword evidence="5" id="KW-0378">Hydrolase</keyword>
<evidence type="ECO:0000256" key="1">
    <source>
        <dbReference type="ARBA" id="ARBA00001412"/>
    </source>
</evidence>
<dbReference type="InterPro" id="IPR019801">
    <property type="entry name" value="Glyco_hydro_35_CS"/>
</dbReference>
<comment type="similarity">
    <text evidence="2">Belongs to the glycosyl hydrolase 35 family.</text>
</comment>
<dbReference type="InterPro" id="IPR008979">
    <property type="entry name" value="Galactose-bd-like_sf"/>
</dbReference>
<organism evidence="8 9">
    <name type="scientific">Capsulimonas corticalis</name>
    <dbReference type="NCBI Taxonomy" id="2219043"/>
    <lineage>
        <taxon>Bacteria</taxon>
        <taxon>Bacillati</taxon>
        <taxon>Armatimonadota</taxon>
        <taxon>Armatimonadia</taxon>
        <taxon>Capsulimonadales</taxon>
        <taxon>Capsulimonadaceae</taxon>
        <taxon>Capsulimonas</taxon>
    </lineage>
</organism>
<dbReference type="Gene3D" id="3.20.20.80">
    <property type="entry name" value="Glycosidases"/>
    <property type="match status" value="1"/>
</dbReference>
<keyword evidence="6" id="KW-0325">Glycoprotein</keyword>
<dbReference type="Proteomes" id="UP000287394">
    <property type="component" value="Chromosome"/>
</dbReference>
<keyword evidence="7" id="KW-0326">Glycosidase</keyword>
<dbReference type="GO" id="GO:0005975">
    <property type="term" value="P:carbohydrate metabolic process"/>
    <property type="evidence" value="ECO:0007669"/>
    <property type="project" value="InterPro"/>
</dbReference>
<keyword evidence="4" id="KW-0732">Signal</keyword>
<dbReference type="InterPro" id="IPR031330">
    <property type="entry name" value="Gly_Hdrlase_35_cat"/>
</dbReference>
<dbReference type="Pfam" id="PF01301">
    <property type="entry name" value="Glyco_hydro_35"/>
    <property type="match status" value="1"/>
</dbReference>
<reference evidence="8 9" key="1">
    <citation type="journal article" date="2019" name="Int. J. Syst. Evol. Microbiol.">
        <title>Capsulimonas corticalis gen. nov., sp. nov., an aerobic capsulated bacterium, of a novel bacterial order, Capsulimonadales ord. nov., of the class Armatimonadia of the phylum Armatimonadetes.</title>
        <authorList>
            <person name="Li J."/>
            <person name="Kudo C."/>
            <person name="Tonouchi A."/>
        </authorList>
    </citation>
    <scope>NUCLEOTIDE SEQUENCE [LARGE SCALE GENOMIC DNA]</scope>
    <source>
        <strain evidence="8 9">AX-7</strain>
    </source>
</reference>
<accession>A0A402D6F4</accession>
<dbReference type="Gene3D" id="2.60.120.260">
    <property type="entry name" value="Galactose-binding domain-like"/>
    <property type="match status" value="2"/>
</dbReference>
<dbReference type="EMBL" id="AP025739">
    <property type="protein sequence ID" value="BDI32009.1"/>
    <property type="molecule type" value="Genomic_DNA"/>
</dbReference>
<dbReference type="RefSeq" id="WP_119325031.1">
    <property type="nucleotide sequence ID" value="NZ_AP025739.1"/>
</dbReference>
<dbReference type="InterPro" id="IPR048913">
    <property type="entry name" value="BetaGal_gal-bd"/>
</dbReference>
<dbReference type="FunFam" id="2.60.120.260:FF:000021">
    <property type="entry name" value="Beta-galactosidase"/>
    <property type="match status" value="1"/>
</dbReference>
<dbReference type="OrthoDB" id="9813184at2"/>
<dbReference type="PANTHER" id="PTHR23421">
    <property type="entry name" value="BETA-GALACTOSIDASE RELATED"/>
    <property type="match status" value="1"/>
</dbReference>
<comment type="catalytic activity">
    <reaction evidence="1">
        <text>Hydrolysis of terminal non-reducing beta-D-galactose residues in beta-D-galactosides.</text>
        <dbReference type="EC" id="3.2.1.23"/>
    </reaction>
</comment>
<evidence type="ECO:0000313" key="9">
    <source>
        <dbReference type="Proteomes" id="UP000287394"/>
    </source>
</evidence>
<sequence>MKTFAISGDSFTYGGEPIQIISGALHYFRILPEHWEDRLLKLKACGLNAVETYMPWNHHQPSPDQFCFEGMLDVVRFIQMAHQLDLMVIVRPSPYICAEWEFGGLPAWLLADPGMRLRCMHPAYLVAVERYHAAVLPLLAPLQCTQGGPIIAMQIENEYGSYGNDHQYLRFLEDSIRAHGVDVLLMTSDGPTEPMLQGGTLPHVHKTANFGSHPLDAFRTLRKYQPGGPMMCMEFWNGWFDHWGAPHHTRASEDVAPDLDALLATGASVNIYMFHGGTNFGFSNGANCTPEAKGVQNYQPTVTSYDYDAPLNEAGDPTPKYEAFRNVIGKYRTLPDIPVPGPSPKAAYGAVELTHQAGLFDSLSQISDGVRRTNPETMEELGQNYGFILYRTHVAGPRPAENLVLQEVRDRAHIFVNGEFRGVFYRNDLETTIPVEIPAEGAQLDILVENMGRVNYGPLMNERKGVTEGIRLGNQFLFGWEIFCLPLEDLSSVPFTEATARALPGFFRGTLHVETLADTFLSLPGWTKGVAFINGFNLGRYWNQEPHRALYVPAPLLRAGANEVILFELEGMKQAIVEFRDSPI</sequence>
<name>A0A402D6F4_9BACT</name>
<dbReference type="InterPro" id="IPR026283">
    <property type="entry name" value="B-gal_1-like"/>
</dbReference>
<evidence type="ECO:0000256" key="2">
    <source>
        <dbReference type="ARBA" id="ARBA00009809"/>
    </source>
</evidence>
<dbReference type="PRINTS" id="PR00742">
    <property type="entry name" value="GLHYDRLASE35"/>
</dbReference>
<proteinExistence type="inferred from homology"/>
<evidence type="ECO:0000256" key="3">
    <source>
        <dbReference type="ARBA" id="ARBA00012756"/>
    </source>
</evidence>
<dbReference type="InterPro" id="IPR017853">
    <property type="entry name" value="GH"/>
</dbReference>
<dbReference type="InterPro" id="IPR048912">
    <property type="entry name" value="BetaGal1-like_ABD1"/>
</dbReference>
<evidence type="ECO:0000256" key="6">
    <source>
        <dbReference type="ARBA" id="ARBA00023180"/>
    </source>
</evidence>
<dbReference type="KEGG" id="ccot:CCAX7_40600"/>
<protein>
    <recommendedName>
        <fullName evidence="3">beta-galactosidase</fullName>
        <ecNumber evidence="3">3.2.1.23</ecNumber>
    </recommendedName>
</protein>
<dbReference type="PROSITE" id="PS01182">
    <property type="entry name" value="GLYCOSYL_HYDROL_F35"/>
    <property type="match status" value="1"/>
</dbReference>
<dbReference type="SUPFAM" id="SSF51445">
    <property type="entry name" value="(Trans)glycosidases"/>
    <property type="match status" value="1"/>
</dbReference>
<evidence type="ECO:0000256" key="5">
    <source>
        <dbReference type="ARBA" id="ARBA00022801"/>
    </source>
</evidence>
<evidence type="ECO:0000256" key="4">
    <source>
        <dbReference type="ARBA" id="ARBA00022729"/>
    </source>
</evidence>
<dbReference type="InterPro" id="IPR001944">
    <property type="entry name" value="Glycoside_Hdrlase_35"/>
</dbReference>
<keyword evidence="9" id="KW-1185">Reference proteome</keyword>
<dbReference type="FunFam" id="3.20.20.80:FF:000115">
    <property type="entry name" value="Beta-galactosidase"/>
    <property type="match status" value="1"/>
</dbReference>
<dbReference type="SUPFAM" id="SSF49785">
    <property type="entry name" value="Galactose-binding domain-like"/>
    <property type="match status" value="1"/>
</dbReference>
<dbReference type="EC" id="3.2.1.23" evidence="3"/>
<gene>
    <name evidence="8" type="primary">lacZ_1</name>
    <name evidence="8" type="ORF">CCAX7_40600</name>
</gene>
<evidence type="ECO:0000256" key="7">
    <source>
        <dbReference type="ARBA" id="ARBA00023295"/>
    </source>
</evidence>
<dbReference type="AlphaFoldDB" id="A0A402D6F4"/>
<dbReference type="GO" id="GO:0004565">
    <property type="term" value="F:beta-galactosidase activity"/>
    <property type="evidence" value="ECO:0007669"/>
    <property type="project" value="UniProtKB-EC"/>
</dbReference>
<dbReference type="Pfam" id="PF21467">
    <property type="entry name" value="BetaGal_gal-bd"/>
    <property type="match status" value="1"/>
</dbReference>
<dbReference type="Pfam" id="PF21317">
    <property type="entry name" value="BetaGal_ABD_1"/>
    <property type="match status" value="1"/>
</dbReference>
<evidence type="ECO:0000313" key="8">
    <source>
        <dbReference type="EMBL" id="BDI32009.1"/>
    </source>
</evidence>
<dbReference type="PIRSF" id="PIRSF006336">
    <property type="entry name" value="B-gal"/>
    <property type="match status" value="1"/>
</dbReference>